<dbReference type="Proteomes" id="UP000019241">
    <property type="component" value="Unassembled WGS sequence"/>
</dbReference>
<protein>
    <submittedName>
        <fullName evidence="2">Uncharacterized protein</fullName>
    </submittedName>
</protein>
<feature type="transmembrane region" description="Helical" evidence="1">
    <location>
        <begin position="12"/>
        <end position="32"/>
    </location>
</feature>
<proteinExistence type="predicted"/>
<organism evidence="2 3">
    <name type="scientific">Listeria fleischmannii FSL S10-1203</name>
    <dbReference type="NCBI Taxonomy" id="1265822"/>
    <lineage>
        <taxon>Bacteria</taxon>
        <taxon>Bacillati</taxon>
        <taxon>Bacillota</taxon>
        <taxon>Bacilli</taxon>
        <taxon>Bacillales</taxon>
        <taxon>Listeriaceae</taxon>
        <taxon>Listeria</taxon>
    </lineage>
</organism>
<dbReference type="RefSeq" id="WP_036064665.1">
    <property type="nucleotide sequence ID" value="NZ_AODM01000058.1"/>
</dbReference>
<accession>W7D890</accession>
<comment type="caution">
    <text evidence="2">The sequence shown here is derived from an EMBL/GenBank/DDBJ whole genome shotgun (WGS) entry which is preliminary data.</text>
</comment>
<sequence>MNQIVNVSGALSAAQGLVSGLMWIIIIALLVTKVVKFKIWSMVLLFVGGGLMQYLIYHYTQVSTIISKIVNIFV</sequence>
<evidence type="ECO:0000256" key="1">
    <source>
        <dbReference type="SAM" id="Phobius"/>
    </source>
</evidence>
<evidence type="ECO:0000313" key="3">
    <source>
        <dbReference type="Proteomes" id="UP000019241"/>
    </source>
</evidence>
<feature type="transmembrane region" description="Helical" evidence="1">
    <location>
        <begin position="39"/>
        <end position="57"/>
    </location>
</feature>
<keyword evidence="1" id="KW-0812">Transmembrane</keyword>
<name>W7D890_9LIST</name>
<gene>
    <name evidence="2" type="ORF">MCOL2_17017</name>
</gene>
<reference evidence="2 3" key="1">
    <citation type="submission" date="2012-12" db="EMBL/GenBank/DDBJ databases">
        <title>Novel taxa of Listeriaceae from agricultural environments in the United States.</title>
        <authorList>
            <person name="den Bakker H.C."/>
            <person name="Allred A."/>
            <person name="Warchocki S."/>
            <person name="Wright E.M."/>
            <person name="Burrell A."/>
            <person name="Nightingale K.K."/>
            <person name="Kephart D."/>
            <person name="Wiedmann M."/>
        </authorList>
    </citation>
    <scope>NUCLEOTIDE SEQUENCE [LARGE SCALE GENOMIC DNA]</scope>
    <source>
        <strain evidence="2 3">FSL S10-1203</strain>
    </source>
</reference>
<dbReference type="EMBL" id="AODM01000058">
    <property type="protein sequence ID" value="EUJ48669.1"/>
    <property type="molecule type" value="Genomic_DNA"/>
</dbReference>
<evidence type="ECO:0000313" key="2">
    <source>
        <dbReference type="EMBL" id="EUJ48669.1"/>
    </source>
</evidence>
<dbReference type="PATRIC" id="fig|1265822.4.peg.3458"/>
<dbReference type="AlphaFoldDB" id="W7D890"/>
<keyword evidence="1" id="KW-1133">Transmembrane helix</keyword>
<keyword evidence="1" id="KW-0472">Membrane</keyword>